<gene>
    <name evidence="1" type="ORF">J2W94_002973</name>
</gene>
<dbReference type="Pfam" id="PF08811">
    <property type="entry name" value="DUF1800"/>
    <property type="match status" value="1"/>
</dbReference>
<dbReference type="InterPro" id="IPR014917">
    <property type="entry name" value="DUF1800"/>
</dbReference>
<dbReference type="RefSeq" id="WP_310095035.1">
    <property type="nucleotide sequence ID" value="NZ_JAVDTT010000004.1"/>
</dbReference>
<name>A0ABU1RV59_9GAMM</name>
<keyword evidence="2" id="KW-1185">Reference proteome</keyword>
<evidence type="ECO:0000313" key="2">
    <source>
        <dbReference type="Proteomes" id="UP001254759"/>
    </source>
</evidence>
<dbReference type="EMBL" id="JAVDTT010000004">
    <property type="protein sequence ID" value="MDR6842668.1"/>
    <property type="molecule type" value="Genomic_DNA"/>
</dbReference>
<proteinExistence type="predicted"/>
<accession>A0ABU1RV59</accession>
<organism evidence="1 2">
    <name type="scientific">Pseudoxanthomonas sacheonensis</name>
    <dbReference type="NCBI Taxonomy" id="443615"/>
    <lineage>
        <taxon>Bacteria</taxon>
        <taxon>Pseudomonadati</taxon>
        <taxon>Pseudomonadota</taxon>
        <taxon>Gammaproteobacteria</taxon>
        <taxon>Lysobacterales</taxon>
        <taxon>Lysobacteraceae</taxon>
        <taxon>Pseudoxanthomonas</taxon>
    </lineage>
</organism>
<protein>
    <submittedName>
        <fullName evidence="1">Uncharacterized protein (DUF1800 family)</fullName>
    </submittedName>
</protein>
<evidence type="ECO:0000313" key="1">
    <source>
        <dbReference type="EMBL" id="MDR6842668.1"/>
    </source>
</evidence>
<dbReference type="Proteomes" id="UP001254759">
    <property type="component" value="Unassembled WGS sequence"/>
</dbReference>
<reference evidence="1 2" key="1">
    <citation type="submission" date="2023-07" db="EMBL/GenBank/DDBJ databases">
        <title>Sorghum-associated microbial communities from plants grown in Nebraska, USA.</title>
        <authorList>
            <person name="Schachtman D."/>
        </authorList>
    </citation>
    <scope>NUCLEOTIDE SEQUENCE [LARGE SCALE GENOMIC DNA]</scope>
    <source>
        <strain evidence="1 2">BE107</strain>
    </source>
</reference>
<sequence>MPPPRTASVLNRFGLGAKPGEIESVRNPRAWLLEQLEARGSLPSAMRGLPSSLDYLQREIAYNRERLMERRSRRTKEPQEKLAVDGMAMAEGGQDAVDKFKTSFRKSFGQDLLAEIGARYRVATTTDAGFNERLVHFWSNHFAISADKRQASLYAAPMEREAIRPHIFGRFEDLLLAAETHPGMLRYLDNAQSVGEGSMFAARGERRRRKRQGEGAPKRKLGLNENLAREILELHTLGVDGGYTQTDVTELARAITGWGTPLARDFSAGQTVDSAFVFRATAHEPGPRTVLGTRYAEGGIEQGRAILADLARRPATAKHLSLKLARHFVADVPPPVLVERMTAAYLSSGGDLSKVYRVLIESDLAWGVDARKFKTPDDFLVSAMRGSGIDAGVRPDAVVALLRQLGQPPFTPRSPAGFADTAADWTGPDALWKRVQAAQALAQRVPEQRLDPLRLASDAFGDALDTETVTALRRAESARDGVALLFASPAFQWRT</sequence>
<comment type="caution">
    <text evidence="1">The sequence shown here is derived from an EMBL/GenBank/DDBJ whole genome shotgun (WGS) entry which is preliminary data.</text>
</comment>